<protein>
    <recommendedName>
        <fullName evidence="2">Reverse transcriptase domain-containing protein</fullName>
    </recommendedName>
</protein>
<sequence>MWTNEVKEKVRKKRLYHAFLDDKTADKWRLYQEAKKPAKKAVAVARATHYDDKITVEEALKKMKPGKATGPDDLAADLWKSKSWYPAKWLATFFNQVIAEKKVPDIWQRSTTIPI</sequence>
<gene>
    <name evidence="1" type="ORF">HPBE_LOCUS4793</name>
</gene>
<evidence type="ECO:0000313" key="1">
    <source>
        <dbReference type="EMBL" id="VDO62392.1"/>
    </source>
</evidence>
<dbReference type="EMBL" id="UZAH01025364">
    <property type="protein sequence ID" value="VDO62392.1"/>
    <property type="molecule type" value="Genomic_DNA"/>
</dbReference>
<organism evidence="1">
    <name type="scientific">Heligmosomoides polygyrus</name>
    <name type="common">Parasitic roundworm</name>
    <dbReference type="NCBI Taxonomy" id="6339"/>
    <lineage>
        <taxon>Eukaryota</taxon>
        <taxon>Metazoa</taxon>
        <taxon>Ecdysozoa</taxon>
        <taxon>Nematoda</taxon>
        <taxon>Chromadorea</taxon>
        <taxon>Rhabditida</taxon>
        <taxon>Rhabditina</taxon>
        <taxon>Rhabditomorpha</taxon>
        <taxon>Strongyloidea</taxon>
        <taxon>Heligmosomidae</taxon>
        <taxon>Heligmosomoides</taxon>
    </lineage>
</organism>
<evidence type="ECO:0008006" key="2">
    <source>
        <dbReference type="Google" id="ProtNLM"/>
    </source>
</evidence>
<name>A0A3P8ARX4_HELPZ</name>
<dbReference type="AlphaFoldDB" id="A0A3P8ARX4"/>
<accession>A0A3P8ARX4</accession>
<reference evidence="1" key="1">
    <citation type="submission" date="2018-11" db="EMBL/GenBank/DDBJ databases">
        <authorList>
            <consortium name="Pathogen Informatics"/>
        </authorList>
    </citation>
    <scope>NUCLEOTIDE SEQUENCE [LARGE SCALE GENOMIC DNA]</scope>
</reference>
<proteinExistence type="predicted"/>